<comment type="caution">
    <text evidence="3">The sequence shown here is derived from an EMBL/GenBank/DDBJ whole genome shotgun (WGS) entry which is preliminary data.</text>
</comment>
<feature type="compositionally biased region" description="Low complexity" evidence="1">
    <location>
        <begin position="236"/>
        <end position="250"/>
    </location>
</feature>
<feature type="compositionally biased region" description="Basic and acidic residues" evidence="1">
    <location>
        <begin position="217"/>
        <end position="232"/>
    </location>
</feature>
<evidence type="ECO:0000313" key="3">
    <source>
        <dbReference type="EMBL" id="NYH89569.1"/>
    </source>
</evidence>
<dbReference type="AlphaFoldDB" id="A0A852ZJ18"/>
<keyword evidence="2" id="KW-0472">Membrane</keyword>
<gene>
    <name evidence="3" type="ORF">F4554_002207</name>
</gene>
<evidence type="ECO:0000256" key="2">
    <source>
        <dbReference type="SAM" id="Phobius"/>
    </source>
</evidence>
<organism evidence="3 4">
    <name type="scientific">Actinopolymorpha rutila</name>
    <dbReference type="NCBI Taxonomy" id="446787"/>
    <lineage>
        <taxon>Bacteria</taxon>
        <taxon>Bacillati</taxon>
        <taxon>Actinomycetota</taxon>
        <taxon>Actinomycetes</taxon>
        <taxon>Propionibacteriales</taxon>
        <taxon>Actinopolymorphaceae</taxon>
        <taxon>Actinopolymorpha</taxon>
    </lineage>
</organism>
<feature type="compositionally biased region" description="Pro residues" evidence="1">
    <location>
        <begin position="9"/>
        <end position="24"/>
    </location>
</feature>
<proteinExistence type="predicted"/>
<name>A0A852ZJ18_9ACTN</name>
<reference evidence="3 4" key="1">
    <citation type="submission" date="2020-07" db="EMBL/GenBank/DDBJ databases">
        <title>Sequencing the genomes of 1000 actinobacteria strains.</title>
        <authorList>
            <person name="Klenk H.-P."/>
        </authorList>
    </citation>
    <scope>NUCLEOTIDE SEQUENCE [LARGE SCALE GENOMIC DNA]</scope>
    <source>
        <strain evidence="3 4">DSM 18448</strain>
    </source>
</reference>
<feature type="transmembrane region" description="Helical" evidence="2">
    <location>
        <begin position="54"/>
        <end position="73"/>
    </location>
</feature>
<feature type="region of interest" description="Disordered" evidence="1">
    <location>
        <begin position="78"/>
        <end position="275"/>
    </location>
</feature>
<dbReference type="RefSeq" id="WP_179787274.1">
    <property type="nucleotide sequence ID" value="NZ_BAAARR010000008.1"/>
</dbReference>
<sequence>MPARFNAPPNWPVPSGWTPPPHWKPDPAWGPPPYGWQVWVEESPSRSACRRRHVLVAFGVVAGLGSMLGYVQAFSAPEPAPATFTTNTEDAGKPAAERPAPTSREGAGPAAPGTEVDVSRQDPVPYSVSPPNVDTPPPTRKPRTPASPGEGSGRPGAPAASPRETPPDAANGQRAPSPGRSPSRVPGPGALPGHETNGYPHRLGGGLGPWSRHHSDHSHQRPRFEQPVEALRRTRSASPTTAGPATAGPATPTPAPTRPSAPGSAAGRPDRGRSS</sequence>
<keyword evidence="2" id="KW-1133">Transmembrane helix</keyword>
<keyword evidence="4" id="KW-1185">Reference proteome</keyword>
<protein>
    <submittedName>
        <fullName evidence="3">Uncharacterized protein</fullName>
    </submittedName>
</protein>
<dbReference type="EMBL" id="JACBZH010000001">
    <property type="protein sequence ID" value="NYH89569.1"/>
    <property type="molecule type" value="Genomic_DNA"/>
</dbReference>
<feature type="region of interest" description="Disordered" evidence="1">
    <location>
        <begin position="1"/>
        <end position="24"/>
    </location>
</feature>
<keyword evidence="2" id="KW-0812">Transmembrane</keyword>
<evidence type="ECO:0000256" key="1">
    <source>
        <dbReference type="SAM" id="MobiDB-lite"/>
    </source>
</evidence>
<accession>A0A852ZJ18</accession>
<feature type="compositionally biased region" description="Low complexity" evidence="1">
    <location>
        <begin position="174"/>
        <end position="188"/>
    </location>
</feature>
<evidence type="ECO:0000313" key="4">
    <source>
        <dbReference type="Proteomes" id="UP000579605"/>
    </source>
</evidence>
<dbReference type="Proteomes" id="UP000579605">
    <property type="component" value="Unassembled WGS sequence"/>
</dbReference>